<reference evidence="3 4" key="1">
    <citation type="submission" date="2015-12" db="EMBL/GenBank/DDBJ databases">
        <title>Draft genome sequence of Moniliophthora roreri, the causal agent of frosty pod rot of cacao.</title>
        <authorList>
            <person name="Aime M.C."/>
            <person name="Diaz-Valderrama J.R."/>
            <person name="Kijpornyongpan T."/>
            <person name="Phillips-Mora W."/>
        </authorList>
    </citation>
    <scope>NUCLEOTIDE SEQUENCE [LARGE SCALE GENOMIC DNA]</scope>
    <source>
        <strain evidence="3 4">MCA 2952</strain>
    </source>
</reference>
<proteinExistence type="inferred from homology"/>
<sequence>MATPTLRKDRVRLVTFVKRKAGMSFEDWSNYWLKTHGPIFLNTQIAKQNLIRYEQLHVNQTAKQMFEAAGYKVPDFDGVVVFEAESYEKLVATITSEEWFREVIADGDKIFDQDGRSYGYYAFSTLLDKGKKAVPGPKFQEGRAQLIVQMTKKEGLSREDFEKYWLEEHSKILTGFEPAKEGLSKHEQLHVHILESHPEVKPTEWDGIALFEAESIEKIGSILSSEEYRALAEPDQAKFLDKKRGFLPVDVAVLMDQDV</sequence>
<dbReference type="InterPro" id="IPR009799">
    <property type="entry name" value="EthD_dom"/>
</dbReference>
<evidence type="ECO:0000256" key="1">
    <source>
        <dbReference type="ARBA" id="ARBA00005986"/>
    </source>
</evidence>
<dbReference type="Pfam" id="PF07110">
    <property type="entry name" value="EthD"/>
    <property type="match status" value="2"/>
</dbReference>
<comment type="caution">
    <text evidence="3">The sequence shown here is derived from an EMBL/GenBank/DDBJ whole genome shotgun (WGS) entry which is preliminary data.</text>
</comment>
<dbReference type="GO" id="GO:0016491">
    <property type="term" value="F:oxidoreductase activity"/>
    <property type="evidence" value="ECO:0007669"/>
    <property type="project" value="InterPro"/>
</dbReference>
<comment type="similarity">
    <text evidence="1">Belongs to the tpcK family.</text>
</comment>
<dbReference type="InterPro" id="IPR011008">
    <property type="entry name" value="Dimeric_a/b-barrel"/>
</dbReference>
<dbReference type="Proteomes" id="UP000054988">
    <property type="component" value="Unassembled WGS sequence"/>
</dbReference>
<feature type="domain" description="EthD" evidence="2">
    <location>
        <begin position="153"/>
        <end position="242"/>
    </location>
</feature>
<dbReference type="Gene3D" id="3.30.70.100">
    <property type="match status" value="2"/>
</dbReference>
<organism evidence="3 4">
    <name type="scientific">Moniliophthora roreri</name>
    <name type="common">Frosty pod rot fungus</name>
    <name type="synonym">Monilia roreri</name>
    <dbReference type="NCBI Taxonomy" id="221103"/>
    <lineage>
        <taxon>Eukaryota</taxon>
        <taxon>Fungi</taxon>
        <taxon>Dikarya</taxon>
        <taxon>Basidiomycota</taxon>
        <taxon>Agaricomycotina</taxon>
        <taxon>Agaricomycetes</taxon>
        <taxon>Agaricomycetidae</taxon>
        <taxon>Agaricales</taxon>
        <taxon>Marasmiineae</taxon>
        <taxon>Marasmiaceae</taxon>
        <taxon>Moniliophthora</taxon>
    </lineage>
</organism>
<dbReference type="eggNOG" id="ENOG502STMR">
    <property type="taxonomic scope" value="Eukaryota"/>
</dbReference>
<name>A0A0W0FJ68_MONRR</name>
<evidence type="ECO:0000313" key="4">
    <source>
        <dbReference type="Proteomes" id="UP000054988"/>
    </source>
</evidence>
<evidence type="ECO:0000313" key="3">
    <source>
        <dbReference type="EMBL" id="KTB36350.1"/>
    </source>
</evidence>
<gene>
    <name evidence="3" type="ORF">WG66_11039</name>
</gene>
<feature type="domain" description="EthD" evidence="2">
    <location>
        <begin position="20"/>
        <end position="113"/>
    </location>
</feature>
<evidence type="ECO:0000259" key="2">
    <source>
        <dbReference type="Pfam" id="PF07110"/>
    </source>
</evidence>
<accession>A0A0W0FJ68</accession>
<dbReference type="SUPFAM" id="SSF54909">
    <property type="entry name" value="Dimeric alpha+beta barrel"/>
    <property type="match status" value="2"/>
</dbReference>
<protein>
    <recommendedName>
        <fullName evidence="2">EthD domain-containing protein</fullName>
    </recommendedName>
</protein>
<dbReference type="AlphaFoldDB" id="A0A0W0FJ68"/>
<dbReference type="EMBL" id="LATX01001909">
    <property type="protein sequence ID" value="KTB36350.1"/>
    <property type="molecule type" value="Genomic_DNA"/>
</dbReference>